<keyword evidence="2" id="KW-0472">Membrane</keyword>
<evidence type="ECO:0000313" key="4">
    <source>
        <dbReference type="Proteomes" id="UP000041254"/>
    </source>
</evidence>
<evidence type="ECO:0000256" key="2">
    <source>
        <dbReference type="SAM" id="Phobius"/>
    </source>
</evidence>
<feature type="transmembrane region" description="Helical" evidence="2">
    <location>
        <begin position="69"/>
        <end position="90"/>
    </location>
</feature>
<feature type="transmembrane region" description="Helical" evidence="2">
    <location>
        <begin position="38"/>
        <end position="57"/>
    </location>
</feature>
<feature type="transmembrane region" description="Helical" evidence="2">
    <location>
        <begin position="148"/>
        <end position="168"/>
    </location>
</feature>
<feature type="transmembrane region" description="Helical" evidence="2">
    <location>
        <begin position="251"/>
        <end position="271"/>
    </location>
</feature>
<reference evidence="3 4" key="1">
    <citation type="submission" date="2014-11" db="EMBL/GenBank/DDBJ databases">
        <authorList>
            <person name="Zhu J."/>
            <person name="Qi W."/>
            <person name="Song R."/>
        </authorList>
    </citation>
    <scope>NUCLEOTIDE SEQUENCE [LARGE SCALE GENOMIC DNA]</scope>
</reference>
<feature type="compositionally biased region" description="Basic and acidic residues" evidence="1">
    <location>
        <begin position="286"/>
        <end position="311"/>
    </location>
</feature>
<keyword evidence="4" id="KW-1185">Reference proteome</keyword>
<feature type="transmembrane region" description="Helical" evidence="2">
    <location>
        <begin position="9"/>
        <end position="32"/>
    </location>
</feature>
<accession>A0A0G4EK58</accession>
<dbReference type="EMBL" id="CDMY01000256">
    <property type="protein sequence ID" value="CEL97825.1"/>
    <property type="molecule type" value="Genomic_DNA"/>
</dbReference>
<dbReference type="Proteomes" id="UP000041254">
    <property type="component" value="Unassembled WGS sequence"/>
</dbReference>
<evidence type="ECO:0000256" key="1">
    <source>
        <dbReference type="SAM" id="MobiDB-lite"/>
    </source>
</evidence>
<dbReference type="AlphaFoldDB" id="A0A0G4EK58"/>
<feature type="transmembrane region" description="Helical" evidence="2">
    <location>
        <begin position="102"/>
        <end position="121"/>
    </location>
</feature>
<evidence type="ECO:0000313" key="3">
    <source>
        <dbReference type="EMBL" id="CEL97825.1"/>
    </source>
</evidence>
<sequence>MACTCSSEVLFRAGSIATGAALLVLGIIQLALGFAGWRIYHFVFFLVGALIAGSGCIPSLRRASVTATVYTVASLVYLGNLFGWMILVTMDYDQNNDNETSYMDLVLYLIAAFCMAILAYATHKANQPTTAAMLHYGREKRHPCCQGLFNVLAGFTGVWCFMMFVPTLNGTGPPGWEDDIVTAVCLCGAAILAWSLLFKDWALTVWCSVLLLLWCLILAMFAIFTGVDLGIKGPSMFVYFKGNPDSDPVFYNYTLAAIPLFACFACKFCLLKSRKAAIDVRFSGAAEERSGQYHATDKGGSDADREADGDTHTGSGNGEPCDP</sequence>
<dbReference type="VEuPathDB" id="CryptoDB:Vbra_7746"/>
<keyword evidence="2" id="KW-1133">Transmembrane helix</keyword>
<dbReference type="PhylomeDB" id="A0A0G4EK58"/>
<proteinExistence type="predicted"/>
<feature type="transmembrane region" description="Helical" evidence="2">
    <location>
        <begin position="180"/>
        <end position="198"/>
    </location>
</feature>
<feature type="transmembrane region" description="Helical" evidence="2">
    <location>
        <begin position="205"/>
        <end position="231"/>
    </location>
</feature>
<protein>
    <submittedName>
        <fullName evidence="3">Uncharacterized protein</fullName>
    </submittedName>
</protein>
<keyword evidence="2" id="KW-0812">Transmembrane</keyword>
<dbReference type="InParanoid" id="A0A0G4EK58"/>
<gene>
    <name evidence="3" type="ORF">Vbra_7746</name>
</gene>
<organism evidence="3 4">
    <name type="scientific">Vitrella brassicaformis (strain CCMP3155)</name>
    <dbReference type="NCBI Taxonomy" id="1169540"/>
    <lineage>
        <taxon>Eukaryota</taxon>
        <taxon>Sar</taxon>
        <taxon>Alveolata</taxon>
        <taxon>Colpodellida</taxon>
        <taxon>Vitrellaceae</taxon>
        <taxon>Vitrella</taxon>
    </lineage>
</organism>
<feature type="region of interest" description="Disordered" evidence="1">
    <location>
        <begin position="286"/>
        <end position="323"/>
    </location>
</feature>
<name>A0A0G4EK58_VITBC</name>